<dbReference type="GO" id="GO:0016887">
    <property type="term" value="F:ATP hydrolysis activity"/>
    <property type="evidence" value="ECO:0007669"/>
    <property type="project" value="RHEA"/>
</dbReference>
<dbReference type="GO" id="GO:0006310">
    <property type="term" value="P:DNA recombination"/>
    <property type="evidence" value="ECO:0007669"/>
    <property type="project" value="UniProtKB-KW"/>
</dbReference>
<dbReference type="InterPro" id="IPR049163">
    <property type="entry name" value="Pif1-like_2B_dom"/>
</dbReference>
<feature type="region of interest" description="Disordered" evidence="2">
    <location>
        <begin position="548"/>
        <end position="570"/>
    </location>
</feature>
<keyword evidence="1" id="KW-0547">Nucleotide-binding</keyword>
<dbReference type="Proteomes" id="UP000264353">
    <property type="component" value="Chromosome A2"/>
</dbReference>
<evidence type="ECO:0000256" key="1">
    <source>
        <dbReference type="RuleBase" id="RU363044"/>
    </source>
</evidence>
<evidence type="ECO:0000259" key="3">
    <source>
        <dbReference type="Pfam" id="PF05970"/>
    </source>
</evidence>
<keyword evidence="1" id="KW-0234">DNA repair</keyword>
<dbReference type="Gene3D" id="3.40.50.300">
    <property type="entry name" value="P-loop containing nucleotide triphosphate hydrolases"/>
    <property type="match status" value="2"/>
</dbReference>
<dbReference type="Pfam" id="PF14214">
    <property type="entry name" value="Helitron_like_N"/>
    <property type="match status" value="1"/>
</dbReference>
<accession>A0A398AE03</accession>
<dbReference type="GO" id="GO:0000723">
    <property type="term" value="P:telomere maintenance"/>
    <property type="evidence" value="ECO:0007669"/>
    <property type="project" value="InterPro"/>
</dbReference>
<dbReference type="CDD" id="cd18809">
    <property type="entry name" value="SF1_C_RecD"/>
    <property type="match status" value="1"/>
</dbReference>
<comment type="cofactor">
    <cofactor evidence="1">
        <name>Mg(2+)</name>
        <dbReference type="ChEBI" id="CHEBI:18420"/>
    </cofactor>
</comment>
<keyword evidence="1" id="KW-0378">Hydrolase</keyword>
<dbReference type="PANTHER" id="PTHR10492">
    <property type="match status" value="1"/>
</dbReference>
<dbReference type="SUPFAM" id="SSF52540">
    <property type="entry name" value="P-loop containing nucleoside triphosphate hydrolases"/>
    <property type="match status" value="2"/>
</dbReference>
<feature type="domain" description="DNA helicase Pif1-like 2B" evidence="5">
    <location>
        <begin position="1191"/>
        <end position="1237"/>
    </location>
</feature>
<dbReference type="GO" id="GO:0006281">
    <property type="term" value="P:DNA repair"/>
    <property type="evidence" value="ECO:0007669"/>
    <property type="project" value="UniProtKB-KW"/>
</dbReference>
<comment type="similarity">
    <text evidence="1">Belongs to the helicase family.</text>
</comment>
<dbReference type="GO" id="GO:0005524">
    <property type="term" value="F:ATP binding"/>
    <property type="evidence" value="ECO:0007669"/>
    <property type="project" value="UniProtKB-KW"/>
</dbReference>
<sequence length="1360" mass="155634">MCCLNGKIKLPLLKEPPEYLMGLLTNDDVISKHFRDNIRPLNMMFSFTSLGGKIDNSTNRGRGPKIFKLHGENYHLIGSVKPKPGDTAKFSQLYIHDTENEVQNRLPALRSKIRPDLVESIMNMLRDCNVHVKTFRNAMDRFNNESACEDVSLVLINDRQKDGRVYNLPTSSEVAALVVGDFQLNMDKRDIILEKNSGKLKRINELHPCYLPLQYPLIFPYGEDGFRLGIKNGFTGITKNKKANISMREFFAYRIQIRKEGSQALLLSRRLLQQFLVDAYTMIETQRLRYIRKNQSNLRYMHQMYLDCMSICKYFGFPDLFITFTCNPKWPELIRYFEKYNLRSEDRPELCCRLFKVKLDKLMDDLTKKHLLGKTVSAVYTIEFQKRGLPHAHILLFMDPTAKFPCSDDIDRIISAEIPDKKEEPRLYEVVRDTMIHGPCGVGNKNSPCMIEGRCTKFFPRKSVEKTTVDSQGYPIYRRRESGCFVEKQGIQLDNRFVVPYNKKLLLAYNAHINVEWCNQSRSIKYLFKYIHKGQDCVTATVTQKVNKESSGSGTAQNSRNDGEHVNTAGGSVDTARVLSGVNADGQTVGGNTDGEAVEPTVDEIKKYFDARYISSCESTWRILAFHTHFRSTPVEKLTFHLEGDQPVIYREGDTVETVMARVRVTKTMFLAWFDCCEEFPEARLLTYAEMPTRFIYDDKQQKWRKRKKSDGPRYYLRVLINKIRGPRCYDDIKTVDGIVQPSFEEACYKLGLLDDDQEYIEGIKECSFWASGPYVRKFFAQMLLSESLSTPKVVWEATKDILSEDVLHIERKKRGNPGLILTEEQILNCTLLMIDKILRSKNSSLDKWKSLPQPIDNNQFISDNQLLQAELSYPQDELRVRHGQWFGQLTEEQRAVYDQIMGSVDSSLGKTFLWNILSAAIRSRGDVVLNVASSGIAALLLPGGRTAHSRFSIPINPDEFSICKIQPGSDQADLISRASLIIWDEAPMMSKHCFEALDRSLCDIMKTTDERPFGGKVVVFGGDFRQILPVIPKGNRAEIVMASLNSSYLWRHCKVLELTKNMRLFSEPDSREVEEITEFSKWILDLGNGKINEPNDGEIMIDIPKDLLITECNDPTESIVSEVYGNTFKDSKDPIFFQERAILCPTNEDVDIINNYMLDHSTGDERIFLSSDSIDPADTNSQDDSVFTPEFLNSIKISGLPNHCLRLRIGTPVMLMRNLDSTDGLCNGTRLQITQLSSHIIEAKIITGTRVGERVFLHRILITPTDSKIPFKMRRRQFPLKVAFAMTINKSQGQTLAKVGLYLPRPVFSHGQLYVAVSRVKSRKGLKILITDKEGKPQSSTMNVVYKEIFQNLFEDKEE</sequence>
<keyword evidence="1" id="KW-0347">Helicase</keyword>
<dbReference type="PANTHER" id="PTHR10492:SF101">
    <property type="entry name" value="ATP-DEPENDENT DNA HELICASE"/>
    <property type="match status" value="1"/>
</dbReference>
<dbReference type="Pfam" id="PF21530">
    <property type="entry name" value="Pif1_2B_dom"/>
    <property type="match status" value="1"/>
</dbReference>
<dbReference type="Pfam" id="PF05970">
    <property type="entry name" value="PIF1"/>
    <property type="match status" value="1"/>
</dbReference>
<proteinExistence type="inferred from homology"/>
<name>A0A398AE03_BRACM</name>
<gene>
    <name evidence="6" type="ORF">BRARA_B03029</name>
</gene>
<protein>
    <recommendedName>
        <fullName evidence="1">ATP-dependent DNA helicase</fullName>
        <ecNumber evidence="1">5.6.2.3</ecNumber>
    </recommendedName>
</protein>
<dbReference type="InterPro" id="IPR010285">
    <property type="entry name" value="DNA_helicase_pif1-like_DEAD"/>
</dbReference>
<dbReference type="FunFam" id="3.40.50.300:FF:002884">
    <property type="entry name" value="ATP-dependent DNA helicase"/>
    <property type="match status" value="1"/>
</dbReference>
<feature type="domain" description="Helitron helicase-like" evidence="4">
    <location>
        <begin position="299"/>
        <end position="396"/>
    </location>
</feature>
<evidence type="ECO:0000259" key="4">
    <source>
        <dbReference type="Pfam" id="PF14214"/>
    </source>
</evidence>
<keyword evidence="1" id="KW-0227">DNA damage</keyword>
<dbReference type="EC" id="5.6.2.3" evidence="1"/>
<dbReference type="InterPro" id="IPR025476">
    <property type="entry name" value="Helitron_helicase-like"/>
</dbReference>
<comment type="catalytic activity">
    <reaction evidence="1">
        <text>ATP + H2O = ADP + phosphate + H(+)</text>
        <dbReference type="Rhea" id="RHEA:13065"/>
        <dbReference type="ChEBI" id="CHEBI:15377"/>
        <dbReference type="ChEBI" id="CHEBI:15378"/>
        <dbReference type="ChEBI" id="CHEBI:30616"/>
        <dbReference type="ChEBI" id="CHEBI:43474"/>
        <dbReference type="ChEBI" id="CHEBI:456216"/>
        <dbReference type="EC" id="5.6.2.3"/>
    </reaction>
</comment>
<dbReference type="InterPro" id="IPR027417">
    <property type="entry name" value="P-loop_NTPase"/>
</dbReference>
<dbReference type="EMBL" id="CM010629">
    <property type="protein sequence ID" value="RID76029.1"/>
    <property type="molecule type" value="Genomic_DNA"/>
</dbReference>
<evidence type="ECO:0000313" key="7">
    <source>
        <dbReference type="Proteomes" id="UP000264353"/>
    </source>
</evidence>
<evidence type="ECO:0000259" key="5">
    <source>
        <dbReference type="Pfam" id="PF21530"/>
    </source>
</evidence>
<reference evidence="6 7" key="1">
    <citation type="submission" date="2018-06" db="EMBL/GenBank/DDBJ databases">
        <title>WGS assembly of Brassica rapa FPsc.</title>
        <authorList>
            <person name="Bowman J."/>
            <person name="Kohchi T."/>
            <person name="Yamato K."/>
            <person name="Jenkins J."/>
            <person name="Shu S."/>
            <person name="Ishizaki K."/>
            <person name="Yamaoka S."/>
            <person name="Nishihama R."/>
            <person name="Nakamura Y."/>
            <person name="Berger F."/>
            <person name="Adam C."/>
            <person name="Aki S."/>
            <person name="Althoff F."/>
            <person name="Araki T."/>
            <person name="Arteaga-Vazquez M."/>
            <person name="Balasubrmanian S."/>
            <person name="Bauer D."/>
            <person name="Boehm C."/>
            <person name="Briginshaw L."/>
            <person name="Caballero-Perez J."/>
            <person name="Catarino B."/>
            <person name="Chen F."/>
            <person name="Chiyoda S."/>
            <person name="Chovatia M."/>
            <person name="Davies K."/>
            <person name="Delmans M."/>
            <person name="Demura T."/>
            <person name="Dierschke T."/>
            <person name="Dolan L."/>
            <person name="Dorantes-Acosta A."/>
            <person name="Eklund D."/>
            <person name="Florent S."/>
            <person name="Flores-Sandoval E."/>
            <person name="Fujiyama A."/>
            <person name="Fukuzawa H."/>
            <person name="Galik B."/>
            <person name="Grimanelli D."/>
            <person name="Grimwood J."/>
            <person name="Grossniklaus U."/>
            <person name="Hamada T."/>
            <person name="Haseloff J."/>
            <person name="Hetherington A."/>
            <person name="Higo A."/>
            <person name="Hirakawa Y."/>
            <person name="Hundley H."/>
            <person name="Ikeda Y."/>
            <person name="Inoue K."/>
            <person name="Inoue S."/>
            <person name="Ishida S."/>
            <person name="Jia Q."/>
            <person name="Kakita M."/>
            <person name="Kanazawa T."/>
            <person name="Kawai Y."/>
            <person name="Kawashima T."/>
            <person name="Kennedy M."/>
            <person name="Kinose K."/>
            <person name="Kinoshita T."/>
            <person name="Kohara Y."/>
            <person name="Koide E."/>
            <person name="Komatsu K."/>
            <person name="Kopischke S."/>
            <person name="Kubo M."/>
            <person name="Kyozuka J."/>
            <person name="Lagercrantz U."/>
            <person name="Lin S."/>
            <person name="Lindquist E."/>
            <person name="Lipzen A."/>
            <person name="Lu C."/>
            <person name="Luna E."/>
            <person name="Martienssen R."/>
            <person name="Minamino N."/>
            <person name="Mizutani M."/>
            <person name="Mizutani M."/>
            <person name="Mochizuki N."/>
            <person name="Monte I."/>
            <person name="Mosher R."/>
            <person name="Nagasaki H."/>
            <person name="Nakagami H."/>
            <person name="Naramoto S."/>
            <person name="Nishitani K."/>
            <person name="Ohtani M."/>
            <person name="Okamoto T."/>
            <person name="Okumura M."/>
            <person name="Phillips J."/>
            <person name="Pollak B."/>
            <person name="Reinders A."/>
            <person name="Roevekamp M."/>
            <person name="Sano R."/>
            <person name="Sawa S."/>
            <person name="Schmid M."/>
            <person name="Shirakawa M."/>
            <person name="Solano R."/>
            <person name="Spunde A."/>
            <person name="Suetsugu N."/>
            <person name="Sugano S."/>
            <person name="Sugiyama A."/>
            <person name="Sun R."/>
            <person name="Suzuki Y."/>
            <person name="Takenaka M."/>
            <person name="Takezawa D."/>
            <person name="Tomogane H."/>
            <person name="Tsuzuki M."/>
            <person name="Ueda T."/>
            <person name="Umeda M."/>
            <person name="Ward J."/>
            <person name="Watanabe Y."/>
            <person name="Yazaki K."/>
            <person name="Yokoyama R."/>
            <person name="Yoshitake Y."/>
            <person name="Yotsui I."/>
            <person name="Zachgo S."/>
            <person name="Schmutz J."/>
        </authorList>
    </citation>
    <scope>NUCLEOTIDE SEQUENCE [LARGE SCALE GENOMIC DNA]</scope>
    <source>
        <strain evidence="7">cv. B-3</strain>
    </source>
</reference>
<organism evidence="6 7">
    <name type="scientific">Brassica campestris</name>
    <name type="common">Field mustard</name>
    <dbReference type="NCBI Taxonomy" id="3711"/>
    <lineage>
        <taxon>Eukaryota</taxon>
        <taxon>Viridiplantae</taxon>
        <taxon>Streptophyta</taxon>
        <taxon>Embryophyta</taxon>
        <taxon>Tracheophyta</taxon>
        <taxon>Spermatophyta</taxon>
        <taxon>Magnoliopsida</taxon>
        <taxon>eudicotyledons</taxon>
        <taxon>Gunneridae</taxon>
        <taxon>Pentapetalae</taxon>
        <taxon>rosids</taxon>
        <taxon>malvids</taxon>
        <taxon>Brassicales</taxon>
        <taxon>Brassicaceae</taxon>
        <taxon>Brassiceae</taxon>
        <taxon>Brassica</taxon>
    </lineage>
</organism>
<keyword evidence="1" id="KW-0067">ATP-binding</keyword>
<evidence type="ECO:0000313" key="6">
    <source>
        <dbReference type="EMBL" id="RID76029.1"/>
    </source>
</evidence>
<feature type="compositionally biased region" description="Polar residues" evidence="2">
    <location>
        <begin position="548"/>
        <end position="560"/>
    </location>
</feature>
<keyword evidence="1" id="KW-0233">DNA recombination</keyword>
<feature type="domain" description="DNA helicase Pif1-like DEAD-box helicase" evidence="3">
    <location>
        <begin position="889"/>
        <end position="1097"/>
    </location>
</feature>
<evidence type="ECO:0000256" key="2">
    <source>
        <dbReference type="SAM" id="MobiDB-lite"/>
    </source>
</evidence>
<dbReference type="GO" id="GO:0043139">
    <property type="term" value="F:5'-3' DNA helicase activity"/>
    <property type="evidence" value="ECO:0007669"/>
    <property type="project" value="UniProtKB-EC"/>
</dbReference>